<comment type="caution">
    <text evidence="2">The sequence shown here is derived from an EMBL/GenBank/DDBJ whole genome shotgun (WGS) entry which is preliminary data.</text>
</comment>
<dbReference type="InterPro" id="IPR016024">
    <property type="entry name" value="ARM-type_fold"/>
</dbReference>
<evidence type="ECO:0000313" key="3">
    <source>
        <dbReference type="Proteomes" id="UP001140091"/>
    </source>
</evidence>
<dbReference type="EMBL" id="JANBPK010000814">
    <property type="protein sequence ID" value="KAJ2930964.1"/>
    <property type="molecule type" value="Genomic_DNA"/>
</dbReference>
<reference evidence="2" key="1">
    <citation type="submission" date="2022-06" db="EMBL/GenBank/DDBJ databases">
        <title>Genome Sequence of Candolleomyces eurysporus.</title>
        <authorList>
            <person name="Buettner E."/>
        </authorList>
    </citation>
    <scope>NUCLEOTIDE SEQUENCE</scope>
    <source>
        <strain evidence="2">VTCC 930004</strain>
    </source>
</reference>
<dbReference type="OrthoDB" id="2960366at2759"/>
<dbReference type="InterPro" id="IPR011989">
    <property type="entry name" value="ARM-like"/>
</dbReference>
<sequence>MSSDEGLDDASPSTLLSSEEVSKMIDSLSSDSQEVFDKAIEDLNSVIATQQDSATKQLLNDVPRLIKAASETTDEVRRYSLISLICTTLSMSDEGDAAIRANIKDFVSLFKISASSVDLHYLVRTLEDMLEKDDDAFEGQLVELFEASVYNIPDYDDEAAQHNHASYVSAIEGFENALVLSRTKFRNAAVKAGALNYLVMTTFSPDKATRLAAVSCLIQAFEGVDELVEHVPDQDKLHLQGWIVIPLLGLLNDDDTEVADAVVKFLYGNDEAVAFFFAHETSIVSLLSLYAKEKRVPNANASYCESMISWCSSRDSEAITDGFRKFWSQDDIELQSKLQVLQNLAGSLVQEEAGKGGAIEFVQEVVQKAETNDGAIQALGAIDRAMSLNIQFGHYLLLANSLPWLLSTMQAEDPEFRSLASSVLRNLLRSYRSDHYTSLRNDVAPTLTSQETLSRIISNANDGALKVSGSAFRLLAELLSKDTQDGYLQATRSVIDEPLVHLAVDRLSEEVSSSAAVEFLAQVLQDESESSSLVQKVFATRIPTAPTPVFAALYPSAELNDNDSIFNRFESSYQELAALHKVQVQVLEAAGKAGAVPRILELLREPMTTVEARRSAVRATFAVLSMRDVDRDIGRTNKYLPDIVAQLIGDETTESLVAASRLVNLLGEPSAPQPFKTWTALATQETVDHLNIFLAVQLEEQAQPEEEGAPSSDDTAPESQSQRKKVSTTKEFELVISKTVLLIKHLLPILVPFSAQLAKASLAGFLIDGKSDMVELMESLPTADIVEAIRSVLSSSKRPPLDQIRKMIASSEDMARAYYAGDIVPFLVTLATDASESSEEDSQRREVLRAVLDIFKLLVYQHRNKPSPLKDIQTRFFQSSPLVNFSVETITNTGEYGIFTAYTMALDLFKLANGYPEGIALIATPELLKSVIIGFDDPDCTPECITPLLGLIAHVDLGAVGTVLKQQIDQLLVSMAPRQGRKKKQNLSRFDKHQVLSRLKVLVKSSDPALKQLVLESGGLDIAWCVLAEGGKPDEAWGIALEVIIALLALSTDEAVSVIVSSIRPKLPTLLSIWNAKNTPKPVLPIIIQFLGVIVEHDKPDGPQSVVELGWTKELTKTLSERPAIAGGLEPLAKLVVALARSGEVGQRAVVDTFKETLQSSEALKSERKSGNALAIKHILAVGEDVAGFMVEAGAAEYGVRLLNTSDPRLLTIGASLSATLALADGPNTLPTLEQLGVVALVEKAREVVQGALASEDSVDEEKLGDLRNWDAHLTQCATVLRGESVASFDRLARI</sequence>
<name>A0A9W8JBG0_9AGAR</name>
<proteinExistence type="predicted"/>
<dbReference type="Proteomes" id="UP001140091">
    <property type="component" value="Unassembled WGS sequence"/>
</dbReference>
<accession>A0A9W8JBG0</accession>
<gene>
    <name evidence="2" type="ORF">H1R20_g6129</name>
</gene>
<feature type="region of interest" description="Disordered" evidence="1">
    <location>
        <begin position="703"/>
        <end position="725"/>
    </location>
</feature>
<evidence type="ECO:0000313" key="2">
    <source>
        <dbReference type="EMBL" id="KAJ2930964.1"/>
    </source>
</evidence>
<evidence type="ECO:0008006" key="4">
    <source>
        <dbReference type="Google" id="ProtNLM"/>
    </source>
</evidence>
<protein>
    <recommendedName>
        <fullName evidence="4">ARM repeat-containing protein</fullName>
    </recommendedName>
</protein>
<dbReference type="Gene3D" id="1.25.10.10">
    <property type="entry name" value="Leucine-rich Repeat Variant"/>
    <property type="match status" value="3"/>
</dbReference>
<evidence type="ECO:0000256" key="1">
    <source>
        <dbReference type="SAM" id="MobiDB-lite"/>
    </source>
</evidence>
<feature type="non-terminal residue" evidence="2">
    <location>
        <position position="1"/>
    </location>
</feature>
<organism evidence="2 3">
    <name type="scientific">Candolleomyces eurysporus</name>
    <dbReference type="NCBI Taxonomy" id="2828524"/>
    <lineage>
        <taxon>Eukaryota</taxon>
        <taxon>Fungi</taxon>
        <taxon>Dikarya</taxon>
        <taxon>Basidiomycota</taxon>
        <taxon>Agaricomycotina</taxon>
        <taxon>Agaricomycetes</taxon>
        <taxon>Agaricomycetidae</taxon>
        <taxon>Agaricales</taxon>
        <taxon>Agaricineae</taxon>
        <taxon>Psathyrellaceae</taxon>
        <taxon>Candolleomyces</taxon>
    </lineage>
</organism>
<keyword evidence="3" id="KW-1185">Reference proteome</keyword>
<dbReference type="SUPFAM" id="SSF48371">
    <property type="entry name" value="ARM repeat"/>
    <property type="match status" value="1"/>
</dbReference>